<dbReference type="Pfam" id="PF00870">
    <property type="entry name" value="P53"/>
    <property type="match status" value="1"/>
</dbReference>
<keyword evidence="4 11" id="KW-0479">Metal-binding</keyword>
<evidence type="ECO:0000259" key="12">
    <source>
        <dbReference type="Pfam" id="PF00870"/>
    </source>
</evidence>
<dbReference type="GO" id="GO:0046872">
    <property type="term" value="F:metal ion binding"/>
    <property type="evidence" value="ECO:0007669"/>
    <property type="project" value="UniProtKB-KW"/>
</dbReference>
<proteinExistence type="inferred from homology"/>
<feature type="binding site" evidence="11">
    <location>
        <position position="166"/>
    </location>
    <ligand>
        <name>Zn(2+)</name>
        <dbReference type="ChEBI" id="CHEBI:29105"/>
    </ligand>
</feature>
<keyword evidence="10" id="KW-0539">Nucleus</keyword>
<name>A0A9P0A508_BEMTA</name>
<dbReference type="GO" id="GO:0000978">
    <property type="term" value="F:RNA polymerase II cis-regulatory region sequence-specific DNA binding"/>
    <property type="evidence" value="ECO:0007669"/>
    <property type="project" value="TreeGrafter"/>
</dbReference>
<dbReference type="InterPro" id="IPR008967">
    <property type="entry name" value="p53-like_TF_DNA-bd_sf"/>
</dbReference>
<sequence>MDSLDPLSQDVLSAFGTGGLSFSQLFPNEGSQRLMSDSDVADDHSVLIRSLERNGRLHETKNLLLHAAKDSGPRPTSVEPAVSEYNSSLKFEMLAGTKAQEQNGQKWVCSILLSKIFVEINHTVSLQFSWQPTSATNMPCMLFIRATPIYTSPDFTKVPVKRCPTHSVPNHPLNTGLDEEMIEHVLRCPRDDAIYEKDPVSGRCSVKIPIQVNDPDFYNMVAGQGETQIDYKFVCQTSCAKGMERRAIHVIFTLENGQGDVYGRRTWGFKICACIKRDMRREELDAKECSSSQDSGKTKLLKKEEQMRLESPEEAIDRCFFDLLNYLPAPRLVEVRRLLAGRFHKWETNDDEKVRALYKKLLKK</sequence>
<dbReference type="InterPro" id="IPR002117">
    <property type="entry name" value="p53_tumour_suppressor"/>
</dbReference>
<dbReference type="InterPro" id="IPR012346">
    <property type="entry name" value="p53/RUNT-type_TF_DNA-bd_sf"/>
</dbReference>
<dbReference type="GO" id="GO:0006915">
    <property type="term" value="P:apoptotic process"/>
    <property type="evidence" value="ECO:0007669"/>
    <property type="project" value="UniProtKB-KW"/>
</dbReference>
<dbReference type="CDD" id="cd08367">
    <property type="entry name" value="P53"/>
    <property type="match status" value="1"/>
</dbReference>
<evidence type="ECO:0000256" key="7">
    <source>
        <dbReference type="ARBA" id="ARBA00023125"/>
    </source>
</evidence>
<protein>
    <recommendedName>
        <fullName evidence="12">p53 DNA-binding domain-containing protein</fullName>
    </recommendedName>
</protein>
<comment type="subcellular location">
    <subcellularLocation>
        <location evidence="1">Nucleus</location>
    </subcellularLocation>
</comment>
<gene>
    <name evidence="13" type="ORF">BEMITA_LOCUS3440</name>
</gene>
<dbReference type="KEGG" id="btab:109040151"/>
<reference evidence="13" key="1">
    <citation type="submission" date="2021-12" db="EMBL/GenBank/DDBJ databases">
        <authorList>
            <person name="King R."/>
        </authorList>
    </citation>
    <scope>NUCLEOTIDE SEQUENCE</scope>
</reference>
<feature type="binding site" evidence="11">
    <location>
        <position position="235"/>
    </location>
    <ligand>
        <name>Zn(2+)</name>
        <dbReference type="ChEBI" id="CHEBI:29105"/>
    </ligand>
</feature>
<evidence type="ECO:0000256" key="10">
    <source>
        <dbReference type="ARBA" id="ARBA00023242"/>
    </source>
</evidence>
<dbReference type="EMBL" id="OU963863">
    <property type="protein sequence ID" value="CAH0384063.1"/>
    <property type="molecule type" value="Genomic_DNA"/>
</dbReference>
<evidence type="ECO:0000256" key="4">
    <source>
        <dbReference type="ARBA" id="ARBA00022723"/>
    </source>
</evidence>
<keyword evidence="7" id="KW-0238">DNA-binding</keyword>
<comment type="cofactor">
    <cofactor evidence="11">
        <name>Zn(2+)</name>
        <dbReference type="ChEBI" id="CHEBI:29105"/>
    </cofactor>
    <text evidence="11">Binds 1 zinc ion per subunit.</text>
</comment>
<dbReference type="GO" id="GO:0000981">
    <property type="term" value="F:DNA-binding transcription factor activity, RNA polymerase II-specific"/>
    <property type="evidence" value="ECO:0007669"/>
    <property type="project" value="TreeGrafter"/>
</dbReference>
<evidence type="ECO:0000313" key="13">
    <source>
        <dbReference type="EMBL" id="CAH0384063.1"/>
    </source>
</evidence>
<dbReference type="SUPFAM" id="SSF49417">
    <property type="entry name" value="p53-like transcription factors"/>
    <property type="match status" value="1"/>
</dbReference>
<keyword evidence="3" id="KW-0053">Apoptosis</keyword>
<feature type="domain" description="p53 DNA-binding" evidence="12">
    <location>
        <begin position="83"/>
        <end position="283"/>
    </location>
</feature>
<keyword evidence="9" id="KW-0804">Transcription</keyword>
<evidence type="ECO:0000256" key="1">
    <source>
        <dbReference type="ARBA" id="ARBA00004123"/>
    </source>
</evidence>
<evidence type="ECO:0000256" key="5">
    <source>
        <dbReference type="ARBA" id="ARBA00022833"/>
    </source>
</evidence>
<evidence type="ECO:0000256" key="8">
    <source>
        <dbReference type="ARBA" id="ARBA00023159"/>
    </source>
</evidence>
<evidence type="ECO:0000256" key="9">
    <source>
        <dbReference type="ARBA" id="ARBA00023163"/>
    </source>
</evidence>
<keyword evidence="8" id="KW-0010">Activator</keyword>
<keyword evidence="6" id="KW-0805">Transcription regulation</keyword>
<organism evidence="13 14">
    <name type="scientific">Bemisia tabaci</name>
    <name type="common">Sweetpotato whitefly</name>
    <name type="synonym">Aleurodes tabaci</name>
    <dbReference type="NCBI Taxonomy" id="7038"/>
    <lineage>
        <taxon>Eukaryota</taxon>
        <taxon>Metazoa</taxon>
        <taxon>Ecdysozoa</taxon>
        <taxon>Arthropoda</taxon>
        <taxon>Hexapoda</taxon>
        <taxon>Insecta</taxon>
        <taxon>Pterygota</taxon>
        <taxon>Neoptera</taxon>
        <taxon>Paraneoptera</taxon>
        <taxon>Hemiptera</taxon>
        <taxon>Sternorrhyncha</taxon>
        <taxon>Aleyrodoidea</taxon>
        <taxon>Aleyrodidae</taxon>
        <taxon>Aleyrodinae</taxon>
        <taxon>Bemisia</taxon>
    </lineage>
</organism>
<comment type="similarity">
    <text evidence="2">Belongs to the p53 family.</text>
</comment>
<evidence type="ECO:0000256" key="2">
    <source>
        <dbReference type="ARBA" id="ARBA00006167"/>
    </source>
</evidence>
<dbReference type="PANTHER" id="PTHR11447">
    <property type="entry name" value="CELLULAR TUMOR ANTIGEN P53"/>
    <property type="match status" value="1"/>
</dbReference>
<accession>A0A9P0A508</accession>
<dbReference type="InterPro" id="IPR011615">
    <property type="entry name" value="p53_DNA-bd"/>
</dbReference>
<dbReference type="GO" id="GO:0005634">
    <property type="term" value="C:nucleus"/>
    <property type="evidence" value="ECO:0007669"/>
    <property type="project" value="UniProtKB-SubCell"/>
</dbReference>
<keyword evidence="14" id="KW-1185">Reference proteome</keyword>
<dbReference type="Proteomes" id="UP001152759">
    <property type="component" value="Chromosome 2"/>
</dbReference>
<keyword evidence="5 11" id="KW-0862">Zinc</keyword>
<feature type="binding site" evidence="11">
    <location>
        <position position="163"/>
    </location>
    <ligand>
        <name>Zn(2+)</name>
        <dbReference type="ChEBI" id="CHEBI:29105"/>
    </ligand>
</feature>
<dbReference type="AlphaFoldDB" id="A0A9P0A508"/>
<dbReference type="PRINTS" id="PR00386">
    <property type="entry name" value="P53SUPPRESSR"/>
</dbReference>
<dbReference type="Gene3D" id="2.60.40.720">
    <property type="match status" value="1"/>
</dbReference>
<feature type="binding site" evidence="11">
    <location>
        <position position="239"/>
    </location>
    <ligand>
        <name>Zn(2+)</name>
        <dbReference type="ChEBI" id="CHEBI:29105"/>
    </ligand>
</feature>
<evidence type="ECO:0000256" key="3">
    <source>
        <dbReference type="ARBA" id="ARBA00022703"/>
    </source>
</evidence>
<dbReference type="PANTHER" id="PTHR11447:SF16">
    <property type="entry name" value="P53 PROTEIN LONG FORM VARIANT 1"/>
    <property type="match status" value="1"/>
</dbReference>
<evidence type="ECO:0000313" key="14">
    <source>
        <dbReference type="Proteomes" id="UP001152759"/>
    </source>
</evidence>
<evidence type="ECO:0000256" key="6">
    <source>
        <dbReference type="ARBA" id="ARBA00023015"/>
    </source>
</evidence>
<evidence type="ECO:0000256" key="11">
    <source>
        <dbReference type="PIRSR" id="PIRSR602117-1"/>
    </source>
</evidence>